<reference evidence="1 2" key="2">
    <citation type="submission" date="2017-10" db="EMBL/GenBank/DDBJ databases">
        <title>Extensive intraspecific genome diversity in a model arbuscular mycorrhizal fungus.</title>
        <authorList>
            <person name="Chen E.C.H."/>
            <person name="Morin E."/>
            <person name="Baudet D."/>
            <person name="Noel J."/>
            <person name="Ndikumana S."/>
            <person name="Charron P."/>
            <person name="St-Onge C."/>
            <person name="Giorgi J."/>
            <person name="Grigoriev I.V."/>
            <person name="Roux C."/>
            <person name="Martin F.M."/>
            <person name="Corradi N."/>
        </authorList>
    </citation>
    <scope>NUCLEOTIDE SEQUENCE [LARGE SCALE GENOMIC DNA]</scope>
    <source>
        <strain evidence="1 2">C2</strain>
    </source>
</reference>
<proteinExistence type="predicted"/>
<gene>
    <name evidence="1" type="ORF">RhiirC2_670030</name>
</gene>
<dbReference type="InterPro" id="IPR043128">
    <property type="entry name" value="Rev_trsase/Diguanyl_cyclase"/>
</dbReference>
<protein>
    <recommendedName>
        <fullName evidence="3">Reverse transcriptase domain-containing protein</fullName>
    </recommendedName>
</protein>
<evidence type="ECO:0008006" key="3">
    <source>
        <dbReference type="Google" id="ProtNLM"/>
    </source>
</evidence>
<dbReference type="AlphaFoldDB" id="A0A2N1MEB8"/>
<evidence type="ECO:0000313" key="1">
    <source>
        <dbReference type="EMBL" id="PKK59990.1"/>
    </source>
</evidence>
<dbReference type="Proteomes" id="UP000233469">
    <property type="component" value="Unassembled WGS sequence"/>
</dbReference>
<organism evidence="1 2">
    <name type="scientific">Rhizophagus irregularis</name>
    <dbReference type="NCBI Taxonomy" id="588596"/>
    <lineage>
        <taxon>Eukaryota</taxon>
        <taxon>Fungi</taxon>
        <taxon>Fungi incertae sedis</taxon>
        <taxon>Mucoromycota</taxon>
        <taxon>Glomeromycotina</taxon>
        <taxon>Glomeromycetes</taxon>
        <taxon>Glomerales</taxon>
        <taxon>Glomeraceae</taxon>
        <taxon>Rhizophagus</taxon>
    </lineage>
</organism>
<reference evidence="1 2" key="1">
    <citation type="submission" date="2016-04" db="EMBL/GenBank/DDBJ databases">
        <title>Genome analyses suggest a sexual origin of heterokaryosis in a supposedly ancient asexual fungus.</title>
        <authorList>
            <person name="Ropars J."/>
            <person name="Sedzielewska K."/>
            <person name="Noel J."/>
            <person name="Charron P."/>
            <person name="Farinelli L."/>
            <person name="Marton T."/>
            <person name="Kruger M."/>
            <person name="Pelin A."/>
            <person name="Brachmann A."/>
            <person name="Corradi N."/>
        </authorList>
    </citation>
    <scope>NUCLEOTIDE SEQUENCE [LARGE SCALE GENOMIC DNA]</scope>
    <source>
        <strain evidence="1 2">C2</strain>
    </source>
</reference>
<dbReference type="InterPro" id="IPR043502">
    <property type="entry name" value="DNA/RNA_pol_sf"/>
</dbReference>
<comment type="caution">
    <text evidence="1">The sequence shown here is derived from an EMBL/GenBank/DDBJ whole genome shotgun (WGS) entry which is preliminary data.</text>
</comment>
<evidence type="ECO:0000313" key="2">
    <source>
        <dbReference type="Proteomes" id="UP000233469"/>
    </source>
</evidence>
<dbReference type="Gene3D" id="3.30.70.270">
    <property type="match status" value="1"/>
</dbReference>
<dbReference type="EMBL" id="LLXL01002773">
    <property type="protein sequence ID" value="PKK59990.1"/>
    <property type="molecule type" value="Genomic_DNA"/>
</dbReference>
<dbReference type="SUPFAM" id="SSF56672">
    <property type="entry name" value="DNA/RNA polymerases"/>
    <property type="match status" value="1"/>
</dbReference>
<accession>A0A2N1MEB8</accession>
<name>A0A2N1MEB8_9GLOM</name>
<feature type="non-terminal residue" evidence="1">
    <location>
        <position position="1"/>
    </location>
</feature>
<sequence length="54" mass="6704">KIMLEKLKRENLLIKLKKCKFRSRKIKFLEYKIEIVGIKPEKYKENKIRDIKKL</sequence>